<sequence length="164" mass="18087">MSHRVAGLRLRCRGASGHELSPVNSRFKPGAVRPLPPTHQSPMEGATTPTAPAHRQRLLELPAVLLSTITSLVVEFGYGNELSLTCRAFSLTNLLHAPAFRVQLVRHHCDHLLTYRVVTALQARTKQLSVVFEQPPPLDDEPFDTPTWAALPTWPSPCWTASQA</sequence>
<reference evidence="2 3" key="1">
    <citation type="submission" date="2020-02" db="EMBL/GenBank/DDBJ databases">
        <title>Draft genome sequence of Haematococcus lacustris strain NIES-144.</title>
        <authorList>
            <person name="Morimoto D."/>
            <person name="Nakagawa S."/>
            <person name="Yoshida T."/>
            <person name="Sawayama S."/>
        </authorList>
    </citation>
    <scope>NUCLEOTIDE SEQUENCE [LARGE SCALE GENOMIC DNA]</scope>
    <source>
        <strain evidence="2 3">NIES-144</strain>
    </source>
</reference>
<evidence type="ECO:0000313" key="2">
    <source>
        <dbReference type="EMBL" id="GFH29625.1"/>
    </source>
</evidence>
<gene>
    <name evidence="2" type="ORF">HaLaN_28314</name>
</gene>
<accession>A0A6A0AA82</accession>
<evidence type="ECO:0000256" key="1">
    <source>
        <dbReference type="SAM" id="MobiDB-lite"/>
    </source>
</evidence>
<organism evidence="2 3">
    <name type="scientific">Haematococcus lacustris</name>
    <name type="common">Green alga</name>
    <name type="synonym">Haematococcus pluvialis</name>
    <dbReference type="NCBI Taxonomy" id="44745"/>
    <lineage>
        <taxon>Eukaryota</taxon>
        <taxon>Viridiplantae</taxon>
        <taxon>Chlorophyta</taxon>
        <taxon>core chlorophytes</taxon>
        <taxon>Chlorophyceae</taxon>
        <taxon>CS clade</taxon>
        <taxon>Chlamydomonadales</taxon>
        <taxon>Haematococcaceae</taxon>
        <taxon>Haematococcus</taxon>
    </lineage>
</organism>
<comment type="caution">
    <text evidence="2">The sequence shown here is derived from an EMBL/GenBank/DDBJ whole genome shotgun (WGS) entry which is preliminary data.</text>
</comment>
<name>A0A6A0AA82_HAELA</name>
<evidence type="ECO:0000313" key="3">
    <source>
        <dbReference type="Proteomes" id="UP000485058"/>
    </source>
</evidence>
<proteinExistence type="predicted"/>
<protein>
    <submittedName>
        <fullName evidence="2">Uncharacterized protein</fullName>
    </submittedName>
</protein>
<dbReference type="Proteomes" id="UP000485058">
    <property type="component" value="Unassembled WGS sequence"/>
</dbReference>
<dbReference type="EMBL" id="BLLF01004443">
    <property type="protein sequence ID" value="GFH29625.1"/>
    <property type="molecule type" value="Genomic_DNA"/>
</dbReference>
<feature type="region of interest" description="Disordered" evidence="1">
    <location>
        <begin position="19"/>
        <end position="51"/>
    </location>
</feature>
<keyword evidence="3" id="KW-1185">Reference proteome</keyword>
<dbReference type="AlphaFoldDB" id="A0A6A0AA82"/>